<feature type="domain" description="Thioredoxin-like fold" evidence="2">
    <location>
        <begin position="44"/>
        <end position="211"/>
    </location>
</feature>
<name>A0A0U1NKM0_9RHOB</name>
<evidence type="ECO:0000313" key="3">
    <source>
        <dbReference type="EMBL" id="CRK75282.1"/>
    </source>
</evidence>
<dbReference type="OrthoDB" id="8478320at2"/>
<dbReference type="Proteomes" id="UP000048949">
    <property type="component" value="Unassembled WGS sequence"/>
</dbReference>
<comment type="similarity">
    <text evidence="1">Belongs to the thioredoxin family. DsbA subfamily.</text>
</comment>
<dbReference type="Pfam" id="PF13462">
    <property type="entry name" value="Thioredoxin_4"/>
    <property type="match status" value="1"/>
</dbReference>
<dbReference type="EMBL" id="CVQV01000005">
    <property type="protein sequence ID" value="CRK75282.1"/>
    <property type="molecule type" value="Genomic_DNA"/>
</dbReference>
<dbReference type="RefSeq" id="WP_048598808.1">
    <property type="nucleotide sequence ID" value="NZ_CBFHGK010000002.1"/>
</dbReference>
<evidence type="ECO:0000313" key="4">
    <source>
        <dbReference type="Proteomes" id="UP000048949"/>
    </source>
</evidence>
<dbReference type="InterPro" id="IPR036249">
    <property type="entry name" value="Thioredoxin-like_sf"/>
</dbReference>
<dbReference type="PANTHER" id="PTHR13887:SF56">
    <property type="entry name" value="THIOREDOXIN-LIKE REDUCTASE RV2466C"/>
    <property type="match status" value="1"/>
</dbReference>
<organism evidence="3 4">
    <name type="scientific">Nereida ignava</name>
    <dbReference type="NCBI Taxonomy" id="282199"/>
    <lineage>
        <taxon>Bacteria</taxon>
        <taxon>Pseudomonadati</taxon>
        <taxon>Pseudomonadota</taxon>
        <taxon>Alphaproteobacteria</taxon>
        <taxon>Rhodobacterales</taxon>
        <taxon>Roseobacteraceae</taxon>
        <taxon>Nereida</taxon>
    </lineage>
</organism>
<reference evidence="3 4" key="1">
    <citation type="submission" date="2015-04" db="EMBL/GenBank/DDBJ databases">
        <authorList>
            <person name="Syromyatnikov M.Y."/>
            <person name="Popov V.N."/>
        </authorList>
    </citation>
    <scope>NUCLEOTIDE SEQUENCE [LARGE SCALE GENOMIC DNA]</scope>
    <source>
        <strain evidence="3 4">CECT 5292</strain>
    </source>
</reference>
<keyword evidence="4" id="KW-1185">Reference proteome</keyword>
<dbReference type="SUPFAM" id="SSF52833">
    <property type="entry name" value="Thioredoxin-like"/>
    <property type="match status" value="1"/>
</dbReference>
<dbReference type="STRING" id="282199.GCA_001049735_01325"/>
<protein>
    <submittedName>
        <fullName evidence="3">Thiol-disulfide oxidoreductase D</fullName>
    </submittedName>
</protein>
<sequence>MNKGFLAIAAVIVAVAGGAGWYFGGPSEPAEAAVETVAMVDGVQEMTLGADDAPVEIIEYASYTCPHCARFHEGPFKQLKTDYIDTGKVKFTYREVYFDRFGLWGSMVARCGGEQKFFGITTELYAQQSEWARLQDPVAIADALRKIGRTAGMNNEQLDACLNDAEQAETLVAWYEANAARDGISSTPSFVIDGRTYSNMNFAEFQSIIDEKLN</sequence>
<evidence type="ECO:0000259" key="2">
    <source>
        <dbReference type="Pfam" id="PF13462"/>
    </source>
</evidence>
<dbReference type="PANTHER" id="PTHR13887">
    <property type="entry name" value="GLUTATHIONE S-TRANSFERASE KAPPA"/>
    <property type="match status" value="1"/>
</dbReference>
<gene>
    <name evidence="3" type="primary">bdbD_2</name>
    <name evidence="3" type="ORF">NIG5292_01326</name>
</gene>
<dbReference type="AlphaFoldDB" id="A0A0U1NKM0"/>
<dbReference type="Gene3D" id="3.40.30.10">
    <property type="entry name" value="Glutaredoxin"/>
    <property type="match status" value="1"/>
</dbReference>
<accession>A0A0U1NKM0</accession>
<dbReference type="InterPro" id="IPR012336">
    <property type="entry name" value="Thioredoxin-like_fold"/>
</dbReference>
<evidence type="ECO:0000256" key="1">
    <source>
        <dbReference type="ARBA" id="ARBA00005791"/>
    </source>
</evidence>
<proteinExistence type="inferred from homology"/>